<dbReference type="RefSeq" id="XP_028544200.1">
    <property type="nucleotide sequence ID" value="XM_028688399.1"/>
</dbReference>
<evidence type="ECO:0000256" key="3">
    <source>
        <dbReference type="PROSITE-ProRule" id="PRU00221"/>
    </source>
</evidence>
<dbReference type="InterPro" id="IPR050505">
    <property type="entry name" value="WDR55/POC1"/>
</dbReference>
<dbReference type="SMART" id="SM00320">
    <property type="entry name" value="WD40"/>
    <property type="match status" value="2"/>
</dbReference>
<keyword evidence="5" id="KW-1185">Reference proteome</keyword>
<feature type="repeat" description="WD" evidence="3">
    <location>
        <begin position="12"/>
        <end position="52"/>
    </location>
</feature>
<accession>A0A1Y1JGG0</accession>
<dbReference type="PANTHER" id="PTHR44019:SF8">
    <property type="entry name" value="POC1 CENTRIOLAR PROTEIN HOMOLOG"/>
    <property type="match status" value="1"/>
</dbReference>
<dbReference type="OrthoDB" id="383669at2759"/>
<dbReference type="PROSITE" id="PS50082">
    <property type="entry name" value="WD_REPEATS_2"/>
    <property type="match status" value="1"/>
</dbReference>
<dbReference type="InterPro" id="IPR036322">
    <property type="entry name" value="WD40_repeat_dom_sf"/>
</dbReference>
<evidence type="ECO:0000256" key="2">
    <source>
        <dbReference type="ARBA" id="ARBA00022737"/>
    </source>
</evidence>
<keyword evidence="1 3" id="KW-0853">WD repeat</keyword>
<dbReference type="Proteomes" id="UP000195521">
    <property type="component" value="Unassembled WGS sequence"/>
</dbReference>
<dbReference type="EMBL" id="BDQF01000012">
    <property type="protein sequence ID" value="GAW81611.1"/>
    <property type="molecule type" value="Genomic_DNA"/>
</dbReference>
<dbReference type="AlphaFoldDB" id="A0A1Y1JGG0"/>
<dbReference type="OMA" id="DANNYTY"/>
<evidence type="ECO:0000256" key="1">
    <source>
        <dbReference type="ARBA" id="ARBA00022574"/>
    </source>
</evidence>
<gene>
    <name evidence="4" type="ORF">PGO_110600</name>
</gene>
<comment type="caution">
    <text evidence="4">The sequence shown here is derived from an EMBL/GenBank/DDBJ whole genome shotgun (WGS) entry which is preliminary data.</text>
</comment>
<organism evidence="4 5">
    <name type="scientific">Plasmodium gonderi</name>
    <dbReference type="NCBI Taxonomy" id="77519"/>
    <lineage>
        <taxon>Eukaryota</taxon>
        <taxon>Sar</taxon>
        <taxon>Alveolata</taxon>
        <taxon>Apicomplexa</taxon>
        <taxon>Aconoidasida</taxon>
        <taxon>Haemosporida</taxon>
        <taxon>Plasmodiidae</taxon>
        <taxon>Plasmodium</taxon>
        <taxon>Plasmodium (Plasmodium)</taxon>
    </lineage>
</organism>
<dbReference type="PANTHER" id="PTHR44019">
    <property type="entry name" value="WD REPEAT-CONTAINING PROTEIN 55"/>
    <property type="match status" value="1"/>
</dbReference>
<dbReference type="Gene3D" id="2.130.10.10">
    <property type="entry name" value="YVTN repeat-like/Quinoprotein amine dehydrogenase"/>
    <property type="match status" value="2"/>
</dbReference>
<evidence type="ECO:0000313" key="4">
    <source>
        <dbReference type="EMBL" id="GAW81611.1"/>
    </source>
</evidence>
<evidence type="ECO:0000313" key="5">
    <source>
        <dbReference type="Proteomes" id="UP000195521"/>
    </source>
</evidence>
<dbReference type="GeneID" id="39748339"/>
<proteinExistence type="predicted"/>
<dbReference type="InterPro" id="IPR001680">
    <property type="entry name" value="WD40_rpt"/>
</dbReference>
<dbReference type="SUPFAM" id="SSF50978">
    <property type="entry name" value="WD40 repeat-like"/>
    <property type="match status" value="1"/>
</dbReference>
<keyword evidence="2" id="KW-0677">Repeat</keyword>
<reference evidence="5" key="1">
    <citation type="submission" date="2017-04" db="EMBL/GenBank/DDBJ databases">
        <title>Plasmodium gonderi genome.</title>
        <authorList>
            <person name="Arisue N."/>
            <person name="Honma H."/>
            <person name="Kawai S."/>
            <person name="Tougan T."/>
            <person name="Tanabe K."/>
            <person name="Horii T."/>
        </authorList>
    </citation>
    <scope>NUCLEOTIDE SEQUENCE [LARGE SCALE GENOMIC DNA]</scope>
    <source>
        <strain evidence="5">ATCC 30045</strain>
    </source>
</reference>
<protein>
    <submittedName>
        <fullName evidence="4">Uncharacterized protein</fullName>
    </submittedName>
</protein>
<sequence length="412" mass="47676">MMGENKRALLYLSNHSDNIRSVKFFKDNLLISTCDCGVVTIWNLSDKRSVGKYKVSNHSAFYASAFDKEQFFVKTKEGSVKLWNLNYDYCVMKLDTNNFSYAKPYCVNGNIVTPINHDGDIAICDMREKHDLLLHTGENKNIENKIPCKGKLTSLSRDNKNINCSIEKYAKSKVTEEDVFCNNKWDNLKTGNNNKLVIHFDEIKKKVGQIKILSFCEKQHEYKHVLNTDLNLKLCNNILDIYPVPFFGETYMIACYEPSVFFIYDFRMTNQFVSSFMIDVKENVLSYHINKNNCLVSTNNGSVYSLLLDQNEQTYITKKAHTNDNMDNIVIRADSKIFISTTNNCTINICDLSQMKKIDYISTYKFNYFNFLDFHPFSGFFAAAERNKISLWVNHALSFELPKRGKELLPAL</sequence>
<name>A0A1Y1JGG0_PLAGO</name>
<dbReference type="InterPro" id="IPR015943">
    <property type="entry name" value="WD40/YVTN_repeat-like_dom_sf"/>
</dbReference>